<accession>A0A5D4JMF8</accession>
<reference evidence="1 2" key="1">
    <citation type="submission" date="2019-08" db="EMBL/GenBank/DDBJ databases">
        <title>Draft genome for granaticin producer strain Streptomyces parvus C05.</title>
        <authorList>
            <person name="Gonzalez-Pimentel J.L."/>
        </authorList>
    </citation>
    <scope>NUCLEOTIDE SEQUENCE [LARGE SCALE GENOMIC DNA]</scope>
    <source>
        <strain evidence="1 2">C05</strain>
    </source>
</reference>
<protein>
    <submittedName>
        <fullName evidence="1">Aureocin A53 family class IId bacteriocin</fullName>
    </submittedName>
</protein>
<dbReference type="RefSeq" id="WP_109197321.1">
    <property type="nucleotide sequence ID" value="NZ_JBEYGI010000001.1"/>
</dbReference>
<sequence>MAWLKLAYALIKAGAKYGTKFSKWVWANKSKIMKWSSAGYTVAEIVLFIARAIGAA</sequence>
<evidence type="ECO:0000313" key="2">
    <source>
        <dbReference type="Proteomes" id="UP000323242"/>
    </source>
</evidence>
<dbReference type="Pfam" id="PF11758">
    <property type="entry name" value="Bacteriocin_IIi"/>
    <property type="match status" value="1"/>
</dbReference>
<gene>
    <name evidence="1" type="ORF">FY004_01515</name>
</gene>
<dbReference type="Proteomes" id="UP000323242">
    <property type="component" value="Unassembled WGS sequence"/>
</dbReference>
<dbReference type="NCBIfam" id="NF033881">
    <property type="entry name" value="aureocin_A53"/>
    <property type="match status" value="1"/>
</dbReference>
<name>A0A5D4JMF8_9ACTN</name>
<keyword evidence="2" id="KW-1185">Reference proteome</keyword>
<evidence type="ECO:0000313" key="1">
    <source>
        <dbReference type="EMBL" id="TYR66268.1"/>
    </source>
</evidence>
<dbReference type="EMBL" id="VSZQ01000005">
    <property type="protein sequence ID" value="TYR66268.1"/>
    <property type="molecule type" value="Genomic_DNA"/>
</dbReference>
<proteinExistence type="predicted"/>
<organism evidence="1 2">
    <name type="scientific">Streptomyces parvus</name>
    <dbReference type="NCBI Taxonomy" id="66428"/>
    <lineage>
        <taxon>Bacteria</taxon>
        <taxon>Bacillati</taxon>
        <taxon>Actinomycetota</taxon>
        <taxon>Actinomycetes</taxon>
        <taxon>Kitasatosporales</taxon>
        <taxon>Streptomycetaceae</taxon>
        <taxon>Streptomyces</taxon>
    </lineage>
</organism>
<comment type="caution">
    <text evidence="1">The sequence shown here is derived from an EMBL/GenBank/DDBJ whole genome shotgun (WGS) entry which is preliminary data.</text>
</comment>
<dbReference type="AlphaFoldDB" id="A0A5D4JMF8"/>
<dbReference type="InterPro" id="IPR020968">
    <property type="entry name" value="Bacteriocin_II_aureocin-like"/>
</dbReference>